<dbReference type="InterPro" id="IPR051531">
    <property type="entry name" value="N-acetyltransferase"/>
</dbReference>
<proteinExistence type="predicted"/>
<dbReference type="InterPro" id="IPR000182">
    <property type="entry name" value="GNAT_dom"/>
</dbReference>
<organism evidence="2 3">
    <name type="scientific">Kribbella turkmenica</name>
    <dbReference type="NCBI Taxonomy" id="2530375"/>
    <lineage>
        <taxon>Bacteria</taxon>
        <taxon>Bacillati</taxon>
        <taxon>Actinomycetota</taxon>
        <taxon>Actinomycetes</taxon>
        <taxon>Propionibacteriales</taxon>
        <taxon>Kribbellaceae</taxon>
        <taxon>Kribbella</taxon>
    </lineage>
</organism>
<sequence length="245" mass="27853">MIARAASAIAPTEIPAAAWDDGSRLLVVTKPRCRSGPEPVRLLSNNIRQTIPRTAPVPGLRPTYPLRTERLDLRPHRTDDLDDLYAFHSRPEVVRYTPWPVRDREQTRKALEAKLRQDVLTEPGQWLVLAIELRETGTVIGEVLLKWASETDRQGEIGFALHTDYQGKGLAFEAATEVLRLGFEELGLHRICAVLDDRNTASAQLLERLGMHREAHLIECAFFKGEWANEYVYALRADRWRAVRA</sequence>
<protein>
    <submittedName>
        <fullName evidence="2">N-acetyltransferase</fullName>
    </submittedName>
</protein>
<dbReference type="Proteomes" id="UP000295172">
    <property type="component" value="Unassembled WGS sequence"/>
</dbReference>
<dbReference type="Pfam" id="PF13302">
    <property type="entry name" value="Acetyltransf_3"/>
    <property type="match status" value="1"/>
</dbReference>
<evidence type="ECO:0000259" key="1">
    <source>
        <dbReference type="PROSITE" id="PS51186"/>
    </source>
</evidence>
<dbReference type="AlphaFoldDB" id="A0A4R4X1B4"/>
<evidence type="ECO:0000313" key="2">
    <source>
        <dbReference type="EMBL" id="TDD23976.1"/>
    </source>
</evidence>
<dbReference type="GO" id="GO:0016747">
    <property type="term" value="F:acyltransferase activity, transferring groups other than amino-acyl groups"/>
    <property type="evidence" value="ECO:0007669"/>
    <property type="project" value="InterPro"/>
</dbReference>
<dbReference type="PROSITE" id="PS51186">
    <property type="entry name" value="GNAT"/>
    <property type="match status" value="1"/>
</dbReference>
<gene>
    <name evidence="2" type="ORF">E1218_16945</name>
</gene>
<name>A0A4R4X1B4_9ACTN</name>
<reference evidence="2 3" key="1">
    <citation type="submission" date="2019-02" db="EMBL/GenBank/DDBJ databases">
        <title>Draft genome sequences of novel Actinobacteria.</title>
        <authorList>
            <person name="Sahin N."/>
            <person name="Ay H."/>
            <person name="Saygin H."/>
        </authorList>
    </citation>
    <scope>NUCLEOTIDE SEQUENCE [LARGE SCALE GENOMIC DNA]</scope>
    <source>
        <strain evidence="2 3">16K104</strain>
    </source>
</reference>
<keyword evidence="3" id="KW-1185">Reference proteome</keyword>
<dbReference type="OrthoDB" id="9132139at2"/>
<feature type="domain" description="N-acetyltransferase" evidence="1">
    <location>
        <begin position="71"/>
        <end position="238"/>
    </location>
</feature>
<accession>A0A4R4X1B4</accession>
<dbReference type="InterPro" id="IPR016181">
    <property type="entry name" value="Acyl_CoA_acyltransferase"/>
</dbReference>
<evidence type="ECO:0000313" key="3">
    <source>
        <dbReference type="Proteomes" id="UP000295172"/>
    </source>
</evidence>
<dbReference type="Gene3D" id="3.40.630.30">
    <property type="match status" value="1"/>
</dbReference>
<dbReference type="CDD" id="cd04301">
    <property type="entry name" value="NAT_SF"/>
    <property type="match status" value="1"/>
</dbReference>
<keyword evidence="2" id="KW-0808">Transferase</keyword>
<dbReference type="PANTHER" id="PTHR43792">
    <property type="entry name" value="GNAT FAMILY, PUTATIVE (AFU_ORTHOLOGUE AFUA_3G00765)-RELATED-RELATED"/>
    <property type="match status" value="1"/>
</dbReference>
<dbReference type="SUPFAM" id="SSF55729">
    <property type="entry name" value="Acyl-CoA N-acyltransferases (Nat)"/>
    <property type="match status" value="1"/>
</dbReference>
<dbReference type="PANTHER" id="PTHR43792:SF1">
    <property type="entry name" value="N-ACETYLTRANSFERASE DOMAIN-CONTAINING PROTEIN"/>
    <property type="match status" value="1"/>
</dbReference>
<comment type="caution">
    <text evidence="2">The sequence shown here is derived from an EMBL/GenBank/DDBJ whole genome shotgun (WGS) entry which is preliminary data.</text>
</comment>
<dbReference type="EMBL" id="SMKR01000067">
    <property type="protein sequence ID" value="TDD23976.1"/>
    <property type="molecule type" value="Genomic_DNA"/>
</dbReference>